<gene>
    <name evidence="4" type="ORF">I532_23002</name>
</gene>
<dbReference type="STRING" id="1300222.I532_23002"/>
<keyword evidence="5" id="KW-1185">Reference proteome</keyword>
<dbReference type="SUPFAM" id="SSF88659">
    <property type="entry name" value="Sigma3 and sigma4 domains of RNA polymerase sigma factors"/>
    <property type="match status" value="1"/>
</dbReference>
<dbReference type="InterPro" id="IPR014303">
    <property type="entry name" value="RNA_pol_sigma-70_ECF"/>
</dbReference>
<dbReference type="RefSeq" id="WP_003391989.1">
    <property type="nucleotide sequence ID" value="NZ_APBN01000017.1"/>
</dbReference>
<dbReference type="Gene3D" id="1.10.10.10">
    <property type="entry name" value="Winged helix-like DNA-binding domain superfamily/Winged helix DNA-binding domain"/>
    <property type="match status" value="1"/>
</dbReference>
<dbReference type="InterPro" id="IPR013325">
    <property type="entry name" value="RNA_pol_sigma_r2"/>
</dbReference>
<evidence type="ECO:0000259" key="2">
    <source>
        <dbReference type="Pfam" id="PF04542"/>
    </source>
</evidence>
<dbReference type="Pfam" id="PF08281">
    <property type="entry name" value="Sigma70_r4_2"/>
    <property type="match status" value="1"/>
</dbReference>
<dbReference type="InterPro" id="IPR013249">
    <property type="entry name" value="RNA_pol_sigma70_r4_t2"/>
</dbReference>
<reference evidence="4 5" key="1">
    <citation type="submission" date="2013-03" db="EMBL/GenBank/DDBJ databases">
        <title>Assembly of a new bacterial strain Brevibacillus borstelensis AK1.</title>
        <authorList>
            <person name="Rajan I."/>
            <person name="PoliReddy D."/>
            <person name="Sugumar T."/>
            <person name="Rathinam K."/>
            <person name="Alqarawi S."/>
            <person name="Khalil A.B."/>
            <person name="Sivakumar N."/>
        </authorList>
    </citation>
    <scope>NUCLEOTIDE SEQUENCE [LARGE SCALE GENOMIC DNA]</scope>
    <source>
        <strain evidence="4 5">AK1</strain>
    </source>
</reference>
<dbReference type="GO" id="GO:0003677">
    <property type="term" value="F:DNA binding"/>
    <property type="evidence" value="ECO:0007669"/>
    <property type="project" value="InterPro"/>
</dbReference>
<dbReference type="EMBL" id="APBN01000017">
    <property type="protein sequence ID" value="EMT50338.1"/>
    <property type="molecule type" value="Genomic_DNA"/>
</dbReference>
<evidence type="ECO:0000313" key="5">
    <source>
        <dbReference type="Proteomes" id="UP000012081"/>
    </source>
</evidence>
<dbReference type="PATRIC" id="fig|1300222.3.peg.4832"/>
<dbReference type="OrthoDB" id="3211555at2"/>
<organism evidence="4 5">
    <name type="scientific">Brevibacillus borstelensis AK1</name>
    <dbReference type="NCBI Taxonomy" id="1300222"/>
    <lineage>
        <taxon>Bacteria</taxon>
        <taxon>Bacillati</taxon>
        <taxon>Bacillota</taxon>
        <taxon>Bacilli</taxon>
        <taxon>Bacillales</taxon>
        <taxon>Paenibacillaceae</taxon>
        <taxon>Brevibacillus</taxon>
    </lineage>
</organism>
<dbReference type="InterPro" id="IPR007627">
    <property type="entry name" value="RNA_pol_sigma70_r2"/>
</dbReference>
<dbReference type="GO" id="GO:0016987">
    <property type="term" value="F:sigma factor activity"/>
    <property type="evidence" value="ECO:0007669"/>
    <property type="project" value="InterPro"/>
</dbReference>
<accession>M8DAD8</accession>
<dbReference type="Proteomes" id="UP000012081">
    <property type="component" value="Unassembled WGS sequence"/>
</dbReference>
<dbReference type="Pfam" id="PF04542">
    <property type="entry name" value="Sigma70_r2"/>
    <property type="match status" value="1"/>
</dbReference>
<dbReference type="Gene3D" id="3.10.450.50">
    <property type="match status" value="1"/>
</dbReference>
<dbReference type="InterPro" id="IPR036388">
    <property type="entry name" value="WH-like_DNA-bd_sf"/>
</dbReference>
<dbReference type="PANTHER" id="PTHR30173:SF36">
    <property type="entry name" value="ECF RNA POLYMERASE SIGMA FACTOR SIGJ"/>
    <property type="match status" value="1"/>
</dbReference>
<evidence type="ECO:0000259" key="3">
    <source>
        <dbReference type="Pfam" id="PF08281"/>
    </source>
</evidence>
<evidence type="ECO:0000256" key="1">
    <source>
        <dbReference type="ARBA" id="ARBA00011344"/>
    </source>
</evidence>
<dbReference type="NCBIfam" id="TIGR02957">
    <property type="entry name" value="SigX4"/>
    <property type="match status" value="1"/>
</dbReference>
<feature type="domain" description="RNA polymerase sigma factor 70 region 4 type 2" evidence="3">
    <location>
        <begin position="107"/>
        <end position="158"/>
    </location>
</feature>
<name>M8DAD8_9BACL</name>
<dbReference type="Gene3D" id="1.10.1740.10">
    <property type="match status" value="1"/>
</dbReference>
<dbReference type="PANTHER" id="PTHR30173">
    <property type="entry name" value="SIGMA 19 FACTOR"/>
    <property type="match status" value="1"/>
</dbReference>
<sequence>MDTQQLYVTYKPLLFSIAYRMLGTVADAEDIVQDTFLSLERFQKKNVENIKAWLCKTLTNRCIDFLRSARKKREVYVGPWLPEPVVFRDEQLGPMEQVIRQDQLSIAMLALMESLSPVERAIFILREVLDFEYDEIAEITGKETVNCRKIFSRVKQKLSKELPDKRIDYEQQRMLLESFLQAIHTEDSATLLELLSPDVVLYSDGGGKVKAALRPILSSERVVAFLLGVTRKQSTDYRVEIANVNGEAGIIAYEGNEVYGINTIKLVDGKIAAVYIIRNPDKLKNV</sequence>
<protein>
    <submittedName>
        <fullName evidence="4">RNA polymerase sigma factor SigJ</fullName>
    </submittedName>
</protein>
<evidence type="ECO:0000313" key="4">
    <source>
        <dbReference type="EMBL" id="EMT50338.1"/>
    </source>
</evidence>
<dbReference type="NCBIfam" id="TIGR02937">
    <property type="entry name" value="sigma70-ECF"/>
    <property type="match status" value="1"/>
</dbReference>
<feature type="domain" description="RNA polymerase sigma-70 region 2" evidence="2">
    <location>
        <begin position="6"/>
        <end position="71"/>
    </location>
</feature>
<dbReference type="InterPro" id="IPR014284">
    <property type="entry name" value="RNA_pol_sigma-70_dom"/>
</dbReference>
<proteinExistence type="predicted"/>
<dbReference type="SUPFAM" id="SSF88946">
    <property type="entry name" value="Sigma2 domain of RNA polymerase sigma factors"/>
    <property type="match status" value="1"/>
</dbReference>
<dbReference type="AlphaFoldDB" id="M8DAD8"/>
<comment type="caution">
    <text evidence="4">The sequence shown here is derived from an EMBL/GenBank/DDBJ whole genome shotgun (WGS) entry which is preliminary data.</text>
</comment>
<dbReference type="NCBIfam" id="NF007214">
    <property type="entry name" value="PRK09636.1"/>
    <property type="match status" value="1"/>
</dbReference>
<dbReference type="SUPFAM" id="SSF54427">
    <property type="entry name" value="NTF2-like"/>
    <property type="match status" value="1"/>
</dbReference>
<comment type="subunit">
    <text evidence="1">Interacts transiently with the RNA polymerase catalytic core formed by RpoA, RpoB, RpoC and RpoZ (2 alpha, 1 beta, 1 beta' and 1 omega subunit) to form the RNA polymerase holoenzyme that can initiate transcription.</text>
</comment>
<dbReference type="InterPro" id="IPR032710">
    <property type="entry name" value="NTF2-like_dom_sf"/>
</dbReference>
<dbReference type="GO" id="GO:0006352">
    <property type="term" value="P:DNA-templated transcription initiation"/>
    <property type="evidence" value="ECO:0007669"/>
    <property type="project" value="InterPro"/>
</dbReference>
<dbReference type="InterPro" id="IPR052704">
    <property type="entry name" value="ECF_Sigma-70_Domain"/>
</dbReference>
<dbReference type="InterPro" id="IPR013324">
    <property type="entry name" value="RNA_pol_sigma_r3/r4-like"/>
</dbReference>